<dbReference type="AlphaFoldDB" id="A0AAD1Z549"/>
<dbReference type="Proteomes" id="UP000834106">
    <property type="component" value="Chromosome 5"/>
</dbReference>
<dbReference type="PANTHER" id="PTHR33136:SF13">
    <property type="entry name" value="OS10G0328900 PROTEIN"/>
    <property type="match status" value="1"/>
</dbReference>
<comment type="subcellular location">
    <subcellularLocation>
        <location evidence="1">Secreted</location>
    </subcellularLocation>
</comment>
<reference evidence="8" key="1">
    <citation type="submission" date="2023-05" db="EMBL/GenBank/DDBJ databases">
        <authorList>
            <person name="Huff M."/>
        </authorList>
    </citation>
    <scope>NUCLEOTIDE SEQUENCE</scope>
</reference>
<evidence type="ECO:0000313" key="8">
    <source>
        <dbReference type="EMBL" id="CAI9761460.1"/>
    </source>
</evidence>
<dbReference type="PANTHER" id="PTHR33136">
    <property type="entry name" value="RAPID ALKALINIZATION FACTOR-LIKE"/>
    <property type="match status" value="1"/>
</dbReference>
<dbReference type="GO" id="GO:0019722">
    <property type="term" value="P:calcium-mediated signaling"/>
    <property type="evidence" value="ECO:0007669"/>
    <property type="project" value="TreeGrafter"/>
</dbReference>
<keyword evidence="6" id="KW-1015">Disulfide bond</keyword>
<keyword evidence="5 7" id="KW-0732">Signal</keyword>
<dbReference type="GO" id="GO:0009506">
    <property type="term" value="C:plasmodesma"/>
    <property type="evidence" value="ECO:0007669"/>
    <property type="project" value="TreeGrafter"/>
</dbReference>
<protein>
    <submittedName>
        <fullName evidence="8">Uncharacterized protein</fullName>
    </submittedName>
</protein>
<dbReference type="EMBL" id="OU503040">
    <property type="protein sequence ID" value="CAI9761460.1"/>
    <property type="molecule type" value="Genomic_DNA"/>
</dbReference>
<evidence type="ECO:0000256" key="1">
    <source>
        <dbReference type="ARBA" id="ARBA00004613"/>
    </source>
</evidence>
<dbReference type="Pfam" id="PF05498">
    <property type="entry name" value="RALF"/>
    <property type="match status" value="1"/>
</dbReference>
<evidence type="ECO:0000313" key="9">
    <source>
        <dbReference type="Proteomes" id="UP000834106"/>
    </source>
</evidence>
<sequence>MLNTLFRHFIISAVLMAVLLFSAANAGGDEFSWMPVKPRCNGSIADCIDAEGEFEMDSESNRRILATTKYISYGALQANNIPCSRRARSMMLTAGGAQANPYTRGCSAITRCRS</sequence>
<evidence type="ECO:0000256" key="4">
    <source>
        <dbReference type="ARBA" id="ARBA00022702"/>
    </source>
</evidence>
<gene>
    <name evidence="8" type="ORF">FPE_LOCUS8890</name>
</gene>
<keyword evidence="4" id="KW-0372">Hormone</keyword>
<keyword evidence="9" id="KW-1185">Reference proteome</keyword>
<comment type="similarity">
    <text evidence="2">Belongs to the plant rapid alkalinization factor (RALF) family.</text>
</comment>
<evidence type="ECO:0000256" key="5">
    <source>
        <dbReference type="ARBA" id="ARBA00022729"/>
    </source>
</evidence>
<evidence type="ECO:0000256" key="7">
    <source>
        <dbReference type="SAM" id="SignalP"/>
    </source>
</evidence>
<keyword evidence="3" id="KW-0964">Secreted</keyword>
<evidence type="ECO:0000256" key="3">
    <source>
        <dbReference type="ARBA" id="ARBA00022525"/>
    </source>
</evidence>
<organism evidence="8 9">
    <name type="scientific">Fraxinus pennsylvanica</name>
    <dbReference type="NCBI Taxonomy" id="56036"/>
    <lineage>
        <taxon>Eukaryota</taxon>
        <taxon>Viridiplantae</taxon>
        <taxon>Streptophyta</taxon>
        <taxon>Embryophyta</taxon>
        <taxon>Tracheophyta</taxon>
        <taxon>Spermatophyta</taxon>
        <taxon>Magnoliopsida</taxon>
        <taxon>eudicotyledons</taxon>
        <taxon>Gunneridae</taxon>
        <taxon>Pentapetalae</taxon>
        <taxon>asterids</taxon>
        <taxon>lamiids</taxon>
        <taxon>Lamiales</taxon>
        <taxon>Oleaceae</taxon>
        <taxon>Oleeae</taxon>
        <taxon>Fraxinus</taxon>
    </lineage>
</organism>
<name>A0AAD1Z549_9LAMI</name>
<dbReference type="GO" id="GO:0005576">
    <property type="term" value="C:extracellular region"/>
    <property type="evidence" value="ECO:0007669"/>
    <property type="project" value="UniProtKB-SubCell"/>
</dbReference>
<evidence type="ECO:0000256" key="6">
    <source>
        <dbReference type="ARBA" id="ARBA00023157"/>
    </source>
</evidence>
<evidence type="ECO:0000256" key="2">
    <source>
        <dbReference type="ARBA" id="ARBA00009178"/>
    </source>
</evidence>
<feature type="signal peptide" evidence="7">
    <location>
        <begin position="1"/>
        <end position="26"/>
    </location>
</feature>
<proteinExistence type="inferred from homology"/>
<dbReference type="GO" id="GO:0005179">
    <property type="term" value="F:hormone activity"/>
    <property type="evidence" value="ECO:0007669"/>
    <property type="project" value="UniProtKB-KW"/>
</dbReference>
<dbReference type="InterPro" id="IPR008801">
    <property type="entry name" value="RALF"/>
</dbReference>
<feature type="chain" id="PRO_5042086124" evidence="7">
    <location>
        <begin position="27"/>
        <end position="114"/>
    </location>
</feature>
<accession>A0AAD1Z549</accession>